<dbReference type="AlphaFoldDB" id="A0A0M2GW83"/>
<gene>
    <name evidence="1" type="ORF">RS81_03510</name>
</gene>
<protein>
    <submittedName>
        <fullName evidence="1">Uncharacterized protein</fullName>
    </submittedName>
</protein>
<comment type="caution">
    <text evidence="1">The sequence shown here is derived from an EMBL/GenBank/DDBJ whole genome shotgun (WGS) entry which is preliminary data.</text>
</comment>
<reference evidence="1 2" key="1">
    <citation type="submission" date="2015-02" db="EMBL/GenBank/DDBJ databases">
        <title>Draft genome sequences of ten Microbacterium spp. with emphasis on heavy metal contaminated environments.</title>
        <authorList>
            <person name="Corretto E."/>
        </authorList>
    </citation>
    <scope>NUCLEOTIDE SEQUENCE [LARGE SCALE GENOMIC DNA]</scope>
    <source>
        <strain evidence="1 2">DSM 12510</strain>
    </source>
</reference>
<evidence type="ECO:0000313" key="2">
    <source>
        <dbReference type="Proteomes" id="UP000033956"/>
    </source>
</evidence>
<name>A0A0M2GW83_9MICO</name>
<evidence type="ECO:0000313" key="1">
    <source>
        <dbReference type="EMBL" id="KJL37752.1"/>
    </source>
</evidence>
<dbReference type="Proteomes" id="UP000033956">
    <property type="component" value="Unassembled WGS sequence"/>
</dbReference>
<dbReference type="EMBL" id="JYIZ01000057">
    <property type="protein sequence ID" value="KJL37752.1"/>
    <property type="molecule type" value="Genomic_DNA"/>
</dbReference>
<dbReference type="RefSeq" id="WP_045277355.1">
    <property type="nucleotide sequence ID" value="NZ_BAAAUP010000002.1"/>
</dbReference>
<dbReference type="PATRIC" id="fig|92835.4.peg.3547"/>
<accession>A0A0M2GW83</accession>
<proteinExistence type="predicted"/>
<organism evidence="1 2">
    <name type="scientific">Microbacterium terrae</name>
    <dbReference type="NCBI Taxonomy" id="69369"/>
    <lineage>
        <taxon>Bacteria</taxon>
        <taxon>Bacillati</taxon>
        <taxon>Actinomycetota</taxon>
        <taxon>Actinomycetes</taxon>
        <taxon>Micrococcales</taxon>
        <taxon>Microbacteriaceae</taxon>
        <taxon>Microbacterium</taxon>
    </lineage>
</organism>
<sequence length="63" mass="7202">MSGTVIEVNRAEVQQRLADLLHQLDLESYGEFAARERRGELVDVEWSHVDELRGYAFLLGLEA</sequence>
<keyword evidence="2" id="KW-1185">Reference proteome</keyword>